<dbReference type="PROSITE" id="PS51257">
    <property type="entry name" value="PROKAR_LIPOPROTEIN"/>
    <property type="match status" value="1"/>
</dbReference>
<dbReference type="PANTHER" id="PTHR11575">
    <property type="entry name" value="5'-NUCLEOTIDASE-RELATED"/>
    <property type="match status" value="1"/>
</dbReference>
<organism evidence="2 3">
    <name type="scientific">Labilibaculum manganireducens</name>
    <dbReference type="NCBI Taxonomy" id="1940525"/>
    <lineage>
        <taxon>Bacteria</taxon>
        <taxon>Pseudomonadati</taxon>
        <taxon>Bacteroidota</taxon>
        <taxon>Bacteroidia</taxon>
        <taxon>Marinilabiliales</taxon>
        <taxon>Marinifilaceae</taxon>
        <taxon>Labilibaculum</taxon>
    </lineage>
</organism>
<dbReference type="SUPFAM" id="SSF55816">
    <property type="entry name" value="5'-nucleotidase (syn. UDP-sugar hydrolase), C-terminal domain"/>
    <property type="match status" value="1"/>
</dbReference>
<dbReference type="PANTHER" id="PTHR11575:SF24">
    <property type="entry name" value="5'-NUCLEOTIDASE"/>
    <property type="match status" value="1"/>
</dbReference>
<keyword evidence="3" id="KW-1185">Reference proteome</keyword>
<dbReference type="InterPro" id="IPR036907">
    <property type="entry name" value="5'-Nucleotdase_C_sf"/>
</dbReference>
<accession>A0A2N3I061</accession>
<dbReference type="InterPro" id="IPR006179">
    <property type="entry name" value="5_nucleotidase/apyrase"/>
</dbReference>
<gene>
    <name evidence="2" type="ORF">BZG01_15720</name>
</gene>
<dbReference type="GO" id="GO:0009166">
    <property type="term" value="P:nucleotide catabolic process"/>
    <property type="evidence" value="ECO:0007669"/>
    <property type="project" value="InterPro"/>
</dbReference>
<evidence type="ECO:0000313" key="3">
    <source>
        <dbReference type="Proteomes" id="UP000233618"/>
    </source>
</evidence>
<evidence type="ECO:0000259" key="1">
    <source>
        <dbReference type="Pfam" id="PF02872"/>
    </source>
</evidence>
<sequence length="269" mass="30090">MAKTYNYNHMKLYFNNSIRILFLLLIFSGCSVSSKINKPDHQQNYTIDSVMDSYSQRDTAFVHVIESYKSQLDGEMNTVISVCDEEMIAGKPESKLSDYIADAMLAIGKEFCVENQLSHSVDLAIMNQGGIRTGMPKGEITTGRIFEMLPFKNKLVIVGMKGDDLMKLLNQVAGFGGEGISGVKMGIKDKQAVDVLVNGAPVDLEKTYHILSIDYLVNGGGGLSAFETRETFRHLHLKLRSEMIKYISRDYQNGKHISAELDGRIYHVE</sequence>
<name>A0A2N3I061_9BACT</name>
<reference evidence="2 3" key="1">
    <citation type="journal article" date="2017" name="Front. Microbiol.">
        <title>Labilibaculum manganireducens gen. nov., sp. nov. and Labilibaculum filiforme sp. nov., Novel Bacteroidetes Isolated from Subsurface Sediments of the Baltic Sea.</title>
        <authorList>
            <person name="Vandieken V."/>
            <person name="Marshall I.P."/>
            <person name="Niemann H."/>
            <person name="Engelen B."/>
            <person name="Cypionka H."/>
        </authorList>
    </citation>
    <scope>NUCLEOTIDE SEQUENCE [LARGE SCALE GENOMIC DNA]</scope>
    <source>
        <strain evidence="2 3">59.10-2M</strain>
    </source>
</reference>
<dbReference type="InterPro" id="IPR008334">
    <property type="entry name" value="5'-Nucleotdase_C"/>
</dbReference>
<evidence type="ECO:0000313" key="2">
    <source>
        <dbReference type="EMBL" id="PKQ63647.1"/>
    </source>
</evidence>
<proteinExistence type="predicted"/>
<protein>
    <recommendedName>
        <fullName evidence="1">5'-Nucleotidase C-terminal domain-containing protein</fullName>
    </recommendedName>
</protein>
<dbReference type="Proteomes" id="UP000233618">
    <property type="component" value="Unassembled WGS sequence"/>
</dbReference>
<dbReference type="EMBL" id="MVDE01000028">
    <property type="protein sequence ID" value="PKQ63647.1"/>
    <property type="molecule type" value="Genomic_DNA"/>
</dbReference>
<dbReference type="AlphaFoldDB" id="A0A2N3I061"/>
<dbReference type="GO" id="GO:0016787">
    <property type="term" value="F:hydrolase activity"/>
    <property type="evidence" value="ECO:0007669"/>
    <property type="project" value="InterPro"/>
</dbReference>
<comment type="caution">
    <text evidence="2">The sequence shown here is derived from an EMBL/GenBank/DDBJ whole genome shotgun (WGS) entry which is preliminary data.</text>
</comment>
<dbReference type="Gene3D" id="3.90.780.10">
    <property type="entry name" value="5'-Nucleotidase, C-terminal domain"/>
    <property type="match status" value="1"/>
</dbReference>
<feature type="domain" description="5'-Nucleotidase C-terminal" evidence="1">
    <location>
        <begin position="91"/>
        <end position="227"/>
    </location>
</feature>
<dbReference type="Pfam" id="PF02872">
    <property type="entry name" value="5_nucleotid_C"/>
    <property type="match status" value="1"/>
</dbReference>
<dbReference type="PRINTS" id="PR01607">
    <property type="entry name" value="APYRASEFAMLY"/>
</dbReference>